<dbReference type="AlphaFoldDB" id="A0A8J8XEI8"/>
<feature type="region of interest" description="Disordered" evidence="1">
    <location>
        <begin position="66"/>
        <end position="142"/>
    </location>
</feature>
<gene>
    <name evidence="2" type="ORF">OsJ_26147</name>
</gene>
<feature type="compositionally biased region" description="Basic and acidic residues" evidence="1">
    <location>
        <begin position="88"/>
        <end position="99"/>
    </location>
</feature>
<evidence type="ECO:0000313" key="2">
    <source>
        <dbReference type="EMBL" id="EEE68093.1"/>
    </source>
</evidence>
<proteinExistence type="predicted"/>
<reference evidence="2" key="1">
    <citation type="journal article" date="2005" name="PLoS Biol.">
        <title>The genomes of Oryza sativa: a history of duplications.</title>
        <authorList>
            <person name="Yu J."/>
            <person name="Wang J."/>
            <person name="Lin W."/>
            <person name="Li S."/>
            <person name="Li H."/>
            <person name="Zhou J."/>
            <person name="Ni P."/>
            <person name="Dong W."/>
            <person name="Hu S."/>
            <person name="Zeng C."/>
            <person name="Zhang J."/>
            <person name="Zhang Y."/>
            <person name="Li R."/>
            <person name="Xu Z."/>
            <person name="Li S."/>
            <person name="Li X."/>
            <person name="Zheng H."/>
            <person name="Cong L."/>
            <person name="Lin L."/>
            <person name="Yin J."/>
            <person name="Geng J."/>
            <person name="Li G."/>
            <person name="Shi J."/>
            <person name="Liu J."/>
            <person name="Lv H."/>
            <person name="Li J."/>
            <person name="Wang J."/>
            <person name="Deng Y."/>
            <person name="Ran L."/>
            <person name="Shi X."/>
            <person name="Wang X."/>
            <person name="Wu Q."/>
            <person name="Li C."/>
            <person name="Ren X."/>
            <person name="Wang J."/>
            <person name="Wang X."/>
            <person name="Li D."/>
            <person name="Liu D."/>
            <person name="Zhang X."/>
            <person name="Ji Z."/>
            <person name="Zhao W."/>
            <person name="Sun Y."/>
            <person name="Zhang Z."/>
            <person name="Bao J."/>
            <person name="Han Y."/>
            <person name="Dong L."/>
            <person name="Ji J."/>
            <person name="Chen P."/>
            <person name="Wu S."/>
            <person name="Liu J."/>
            <person name="Xiao Y."/>
            <person name="Bu D."/>
            <person name="Tan J."/>
            <person name="Yang L."/>
            <person name="Ye C."/>
            <person name="Zhang J."/>
            <person name="Xu J."/>
            <person name="Zhou Y."/>
            <person name="Yu Y."/>
            <person name="Zhang B."/>
            <person name="Zhuang S."/>
            <person name="Wei H."/>
            <person name="Liu B."/>
            <person name="Lei M."/>
            <person name="Yu H."/>
            <person name="Li Y."/>
            <person name="Xu H."/>
            <person name="Wei S."/>
            <person name="He X."/>
            <person name="Fang L."/>
            <person name="Zhang Z."/>
            <person name="Zhang Y."/>
            <person name="Huang X."/>
            <person name="Su Z."/>
            <person name="Tong W."/>
            <person name="Li J."/>
            <person name="Tong Z."/>
            <person name="Li S."/>
            <person name="Ye J."/>
            <person name="Wang L."/>
            <person name="Fang L."/>
            <person name="Lei T."/>
            <person name="Chen C."/>
            <person name="Chen H."/>
            <person name="Xu Z."/>
            <person name="Li H."/>
            <person name="Huang H."/>
            <person name="Zhang F."/>
            <person name="Xu H."/>
            <person name="Li N."/>
            <person name="Zhao C."/>
            <person name="Li S."/>
            <person name="Dong L."/>
            <person name="Huang Y."/>
            <person name="Li L."/>
            <person name="Xi Y."/>
            <person name="Qi Q."/>
            <person name="Li W."/>
            <person name="Zhang B."/>
            <person name="Hu W."/>
            <person name="Zhang Y."/>
            <person name="Tian X."/>
            <person name="Jiao Y."/>
            <person name="Liang X."/>
            <person name="Jin J."/>
            <person name="Gao L."/>
            <person name="Zheng W."/>
            <person name="Hao B."/>
            <person name="Liu S."/>
            <person name="Wang W."/>
            <person name="Yuan L."/>
            <person name="Cao M."/>
            <person name="McDermott J."/>
            <person name="Samudrala R."/>
            <person name="Wang J."/>
            <person name="Wong G.K."/>
            <person name="Yang H."/>
        </authorList>
    </citation>
    <scope>NUCLEOTIDE SEQUENCE [LARGE SCALE GENOMIC DNA]</scope>
</reference>
<organism evidence="2">
    <name type="scientific">Oryza sativa subsp. japonica</name>
    <name type="common">Rice</name>
    <dbReference type="NCBI Taxonomy" id="39947"/>
    <lineage>
        <taxon>Eukaryota</taxon>
        <taxon>Viridiplantae</taxon>
        <taxon>Streptophyta</taxon>
        <taxon>Embryophyta</taxon>
        <taxon>Tracheophyta</taxon>
        <taxon>Spermatophyta</taxon>
        <taxon>Magnoliopsida</taxon>
        <taxon>Liliopsida</taxon>
        <taxon>Poales</taxon>
        <taxon>Poaceae</taxon>
        <taxon>BOP clade</taxon>
        <taxon>Oryzoideae</taxon>
        <taxon>Oryzeae</taxon>
        <taxon>Oryzinae</taxon>
        <taxon>Oryza</taxon>
        <taxon>Oryza sativa</taxon>
    </lineage>
</organism>
<sequence length="142" mass="15667">MVARRPGGVAAVVGEGRETGVEDDAKLAGGIGVGEHHLLHVSRGVAAARALVTVEAMLEELGRYQVPPRGMTAGHPTPATSSSTIRWRGYEDVAEEGRSGRRWRKRESAGGENERMRRRREKTKSEPEALARRKEWTASLWR</sequence>
<evidence type="ECO:0000256" key="1">
    <source>
        <dbReference type="SAM" id="MobiDB-lite"/>
    </source>
</evidence>
<reference evidence="2" key="2">
    <citation type="submission" date="2008-12" db="EMBL/GenBank/DDBJ databases">
        <title>Improved gene annotation of the rice (Oryza sativa) genomes.</title>
        <authorList>
            <person name="Wang J."/>
            <person name="Li R."/>
            <person name="Fan W."/>
            <person name="Huang Q."/>
            <person name="Zhang J."/>
            <person name="Zhou Y."/>
            <person name="Hu Y."/>
            <person name="Zi S."/>
            <person name="Li J."/>
            <person name="Ni P."/>
            <person name="Zheng H."/>
            <person name="Zhang Y."/>
            <person name="Zhao M."/>
            <person name="Hao Q."/>
            <person name="McDermott J."/>
            <person name="Samudrala R."/>
            <person name="Kristiansen K."/>
            <person name="Wong G.K.-S."/>
        </authorList>
    </citation>
    <scope>NUCLEOTIDE SEQUENCE</scope>
</reference>
<dbReference type="EMBL" id="CM000145">
    <property type="protein sequence ID" value="EEE68093.1"/>
    <property type="molecule type" value="Genomic_DNA"/>
</dbReference>
<name>A0A8J8XEI8_ORYSJ</name>
<accession>A0A8J8XEI8</accession>
<feature type="compositionally biased region" description="Basic and acidic residues" evidence="1">
    <location>
        <begin position="106"/>
        <end position="115"/>
    </location>
</feature>
<protein>
    <submittedName>
        <fullName evidence="2">Uncharacterized protein</fullName>
    </submittedName>
</protein>
<feature type="compositionally biased region" description="Basic and acidic residues" evidence="1">
    <location>
        <begin position="123"/>
        <end position="136"/>
    </location>
</feature>
<dbReference type="Proteomes" id="UP000007752">
    <property type="component" value="Chromosome 8"/>
</dbReference>